<feature type="compositionally biased region" description="Low complexity" evidence="1">
    <location>
        <begin position="480"/>
        <end position="501"/>
    </location>
</feature>
<dbReference type="RefSeq" id="XP_033600461.1">
    <property type="nucleotide sequence ID" value="XM_033748207.1"/>
</dbReference>
<feature type="region of interest" description="Disordered" evidence="1">
    <location>
        <begin position="332"/>
        <end position="383"/>
    </location>
</feature>
<feature type="compositionally biased region" description="Low complexity" evidence="1">
    <location>
        <begin position="520"/>
        <end position="529"/>
    </location>
</feature>
<feature type="region of interest" description="Disordered" evidence="1">
    <location>
        <begin position="450"/>
        <end position="602"/>
    </location>
</feature>
<feature type="compositionally biased region" description="Basic and acidic residues" evidence="1">
    <location>
        <begin position="505"/>
        <end position="515"/>
    </location>
</feature>
<evidence type="ECO:0000256" key="1">
    <source>
        <dbReference type="SAM" id="MobiDB-lite"/>
    </source>
</evidence>
<organism evidence="2 3">
    <name type="scientific">Pseudovirgaria hyperparasitica</name>
    <dbReference type="NCBI Taxonomy" id="470096"/>
    <lineage>
        <taxon>Eukaryota</taxon>
        <taxon>Fungi</taxon>
        <taxon>Dikarya</taxon>
        <taxon>Ascomycota</taxon>
        <taxon>Pezizomycotina</taxon>
        <taxon>Dothideomycetes</taxon>
        <taxon>Dothideomycetes incertae sedis</taxon>
        <taxon>Acrospermales</taxon>
        <taxon>Acrospermaceae</taxon>
        <taxon>Pseudovirgaria</taxon>
    </lineage>
</organism>
<reference evidence="2" key="1">
    <citation type="journal article" date="2020" name="Stud. Mycol.">
        <title>101 Dothideomycetes genomes: a test case for predicting lifestyles and emergence of pathogens.</title>
        <authorList>
            <person name="Haridas S."/>
            <person name="Albert R."/>
            <person name="Binder M."/>
            <person name="Bloem J."/>
            <person name="Labutti K."/>
            <person name="Salamov A."/>
            <person name="Andreopoulos B."/>
            <person name="Baker S."/>
            <person name="Barry K."/>
            <person name="Bills G."/>
            <person name="Bluhm B."/>
            <person name="Cannon C."/>
            <person name="Castanera R."/>
            <person name="Culley D."/>
            <person name="Daum C."/>
            <person name="Ezra D."/>
            <person name="Gonzalez J."/>
            <person name="Henrissat B."/>
            <person name="Kuo A."/>
            <person name="Liang C."/>
            <person name="Lipzen A."/>
            <person name="Lutzoni F."/>
            <person name="Magnuson J."/>
            <person name="Mondo S."/>
            <person name="Nolan M."/>
            <person name="Ohm R."/>
            <person name="Pangilinan J."/>
            <person name="Park H.-J."/>
            <person name="Ramirez L."/>
            <person name="Alfaro M."/>
            <person name="Sun H."/>
            <person name="Tritt A."/>
            <person name="Yoshinaga Y."/>
            <person name="Zwiers L.-H."/>
            <person name="Turgeon B."/>
            <person name="Goodwin S."/>
            <person name="Spatafora J."/>
            <person name="Crous P."/>
            <person name="Grigoriev I."/>
        </authorList>
    </citation>
    <scope>NUCLEOTIDE SEQUENCE</scope>
    <source>
        <strain evidence="2">CBS 121739</strain>
    </source>
</reference>
<feature type="compositionally biased region" description="Low complexity" evidence="1">
    <location>
        <begin position="555"/>
        <end position="568"/>
    </location>
</feature>
<accession>A0A6A6W7S9</accession>
<evidence type="ECO:0000313" key="2">
    <source>
        <dbReference type="EMBL" id="KAF2758010.1"/>
    </source>
</evidence>
<protein>
    <submittedName>
        <fullName evidence="2">Uncharacterized protein</fullName>
    </submittedName>
</protein>
<sequence length="658" mass="68842">MSFTLSCIQNPANETFQHPEMHWSDLGLWAKALATAVVGGTVAVGTGVAVHNQFPQVAAFYQDAAIVKLPSETVQYMQGIGRKFQSCAIDGKSPSSCIYGMLCGESISISVTAIVNGNATSAQATTVRRQTGVNLAPPPPTANPLPAHAVLAQQPEPAISSSHVTVMMALGSATLLAISIFSLTLLRSSVLRENELVARLDRQADQLGRQTAQMDTQRSELEALVAEMKKERGLAAASTKLQFDRLHDQVSGVVKATRELALAQTETLRQSVREAVEAGSTEIQKSTSRQVDALREEVVAGSVKAGDATKEQLEQLQRTVADLAALQQHRLSTPEVEASPAPVPSSPLSTLPLPLSPVPSAPLSPAPSSPRPASPGLPLATSPPPSAHVVVVADNDVPALSLEGNVPEAPLESKPTPTTVKPAFIPPHLRSPFLRAKEARAAAALKAAASGVASGTSPSSCLSSGPPSKGTFVGKEEHNSVASPSPAPTSHHSSGPPSKGSFVGKADKGKGRALDDVVMPSRAPAAPAAPSTPAPKPKRSRRGKNAHAQSRNGLASSTPAGASSAAKKVPPPSAKPAVRPPPSQSAALSGWNNPQVIYDDEQKRAAAKAVEAQKARAEGRSVGTRVQEEYIRTERGENGERRRVAKETYSHDFTRKFE</sequence>
<evidence type="ECO:0000313" key="3">
    <source>
        <dbReference type="Proteomes" id="UP000799437"/>
    </source>
</evidence>
<dbReference type="GeneID" id="54489261"/>
<dbReference type="Proteomes" id="UP000799437">
    <property type="component" value="Unassembled WGS sequence"/>
</dbReference>
<feature type="region of interest" description="Disordered" evidence="1">
    <location>
        <begin position="637"/>
        <end position="658"/>
    </location>
</feature>
<feature type="compositionally biased region" description="Low complexity" evidence="1">
    <location>
        <begin position="450"/>
        <end position="470"/>
    </location>
</feature>
<name>A0A6A6W7S9_9PEZI</name>
<feature type="region of interest" description="Disordered" evidence="1">
    <location>
        <begin position="401"/>
        <end position="424"/>
    </location>
</feature>
<dbReference type="EMBL" id="ML996572">
    <property type="protein sequence ID" value="KAF2758010.1"/>
    <property type="molecule type" value="Genomic_DNA"/>
</dbReference>
<dbReference type="AlphaFoldDB" id="A0A6A6W7S9"/>
<feature type="compositionally biased region" description="Polar residues" evidence="1">
    <location>
        <begin position="584"/>
        <end position="595"/>
    </location>
</feature>
<feature type="compositionally biased region" description="Pro residues" evidence="1">
    <location>
        <begin position="569"/>
        <end position="583"/>
    </location>
</feature>
<feature type="compositionally biased region" description="Pro residues" evidence="1">
    <location>
        <begin position="354"/>
        <end position="383"/>
    </location>
</feature>
<keyword evidence="3" id="KW-1185">Reference proteome</keyword>
<gene>
    <name evidence="2" type="ORF">EJ05DRAFT_510858</name>
</gene>
<proteinExistence type="predicted"/>
<feature type="compositionally biased region" description="Basic residues" evidence="1">
    <location>
        <begin position="536"/>
        <end position="545"/>
    </location>
</feature>